<accession>A0ABW3WDA5</accession>
<dbReference type="Gene3D" id="1.50.10.100">
    <property type="entry name" value="Chondroitin AC/alginate lyase"/>
    <property type="match status" value="1"/>
</dbReference>
<dbReference type="Pfam" id="PF04892">
    <property type="entry name" value="VanZ"/>
    <property type="match status" value="1"/>
</dbReference>
<keyword evidence="7" id="KW-1185">Reference proteome</keyword>
<feature type="transmembrane region" description="Helical" evidence="2">
    <location>
        <begin position="12"/>
        <end position="31"/>
    </location>
</feature>
<dbReference type="RefSeq" id="WP_277834076.1">
    <property type="nucleotide sequence ID" value="NZ_JARQZE010000011.1"/>
</dbReference>
<feature type="domain" description="Heparinase II N-terminal" evidence="5">
    <location>
        <begin position="601"/>
        <end position="759"/>
    </location>
</feature>
<dbReference type="InterPro" id="IPR012480">
    <property type="entry name" value="Hepar_II_III_C"/>
</dbReference>
<dbReference type="PANTHER" id="PTHR28008">
    <property type="entry name" value="DOMAIN PROTEIN, PUTATIVE (AFU_ORTHOLOGUE AFUA_3G10980)-RELATED"/>
    <property type="match status" value="1"/>
</dbReference>
<organism evidence="6 7">
    <name type="scientific">Thauera mechernichensis</name>
    <dbReference type="NCBI Taxonomy" id="82788"/>
    <lineage>
        <taxon>Bacteria</taxon>
        <taxon>Pseudomonadati</taxon>
        <taxon>Pseudomonadota</taxon>
        <taxon>Betaproteobacteria</taxon>
        <taxon>Rhodocyclales</taxon>
        <taxon>Zoogloeaceae</taxon>
        <taxon>Thauera</taxon>
    </lineage>
</organism>
<feature type="domain" description="Heparinase II/III-like C-terminal" evidence="4">
    <location>
        <begin position="816"/>
        <end position="908"/>
    </location>
</feature>
<evidence type="ECO:0000313" key="6">
    <source>
        <dbReference type="EMBL" id="MFD1262908.1"/>
    </source>
</evidence>
<dbReference type="EMBL" id="JBHTMC010000009">
    <property type="protein sequence ID" value="MFD1262908.1"/>
    <property type="molecule type" value="Genomic_DNA"/>
</dbReference>
<feature type="transmembrane region" description="Helical" evidence="2">
    <location>
        <begin position="361"/>
        <end position="384"/>
    </location>
</feature>
<dbReference type="SUPFAM" id="SSF48230">
    <property type="entry name" value="Chondroitin AC/alginate lyase"/>
    <property type="match status" value="1"/>
</dbReference>
<keyword evidence="2" id="KW-0812">Transmembrane</keyword>
<dbReference type="InterPro" id="IPR008929">
    <property type="entry name" value="Chondroitin_lyas"/>
</dbReference>
<feature type="transmembrane region" description="Helical" evidence="2">
    <location>
        <begin position="125"/>
        <end position="142"/>
    </location>
</feature>
<sequence length="1186" mass="128972">MHDPRSAAPARAWQHARIALLWAVFVAYGSLVPLEYRPREDAWQAFMNTPWLDLGVGSRADWVANILLYIVLAYFATGAVWASRMGRAARVLVLMVVVTAILAMAVGIEYLQLFFPPRTVSRNDLLAEGLGTGLGLALWFVAGQRIAGLWQRFVHGGAHSLLAVLALYALGYLGLSFFPYDFLVSSQEVAAKLARPDSLSLGPGLSCGAAFTCGVKLLVEAVLMVPVGLLLALGLKARSPGRRSPGLVTGVVAGAAVGLLIEAVQIVLASGTTQGISILTRALGMAWGVALARSHPLQWLHYSPARLLRWSLLLSPVYLALVLALHEVLPLALQPAWAATEKLETLRFLPFYYHYYTTETAAVRSLLFVLGSYAPIGLVAALAFPRLQPGAMILAVLVALALCFGVEVLKLFTVGKKPDPTNLLIAASSAWFMHWVASRILALMQAHATTSHATAHAEGLGYPARTASADWRKALLVGVLPAALIIAGVALTVPDAPPAAGANTPSVTYPPPSALPRPQLPGFRMAHPRLPHPSPADIATLRARNPRFLEQLSSAARNNPNAINAIMQAGFIQPGVFNLAPLHARLMETRFVDRGHGQVMPLAIAYDWLHDQWTAAERDALRDKLAEGCDYLIDVIRRDQLSPYNAFLYNAPLQALMACSIALYGDHPRGEAHMSFTHELWKNRVLPVWRQVFGNSGGWHEGGEYVAVGIGQAIHTLPALWRAATGEDLFASEPGIRGFLDFLVYRTRPDGTHMRWGDGAWFNRHPSDAAALALEFRHAAAYSLVPPKGGPVPTGWPWGPLSDDGLFDPQAVARLPLAKLFDGIGMLIARSDWSEHATWVSFKAGDNFWSHSHLDQGAFTIYSGGPLAIDSGWYGPAYGSEHHMNYAYQSIAHNLVTVTDPADNQPGPGFDHANPRHYANDGGQRRIGSGWGVDGAPLDTKQWAQRRETYHTGRIVAHVAEDDLAVAVADITPAYTNSQSGRGSFADRTRRVERIWRVFGYDRINNAVVVFDDVVATRAEFRKRWLLHSIEPPILGPDRFDLFIPANQNPGRSGGRLHGYVLLPREPMLNSIGGPGFEFFVDGRNYDQDGSAQAAIAQLGHGRAEPGAWRIELMPLRDAREDQFLVVMFPTAAGASPAASVRRIEADGRIGAEIAGPERTTRWWFTPGQLGATVEVVGGSTHHLNE</sequence>
<reference evidence="7" key="1">
    <citation type="journal article" date="2019" name="Int. J. Syst. Evol. Microbiol.">
        <title>The Global Catalogue of Microorganisms (GCM) 10K type strain sequencing project: providing services to taxonomists for standard genome sequencing and annotation.</title>
        <authorList>
            <consortium name="The Broad Institute Genomics Platform"/>
            <consortium name="The Broad Institute Genome Sequencing Center for Infectious Disease"/>
            <person name="Wu L."/>
            <person name="Ma J."/>
        </authorList>
    </citation>
    <scope>NUCLEOTIDE SEQUENCE [LARGE SCALE GENOMIC DNA]</scope>
    <source>
        <strain evidence="7">CCUG 48884</strain>
    </source>
</reference>
<keyword evidence="2" id="KW-0472">Membrane</keyword>
<feature type="transmembrane region" description="Helical" evidence="2">
    <location>
        <begin position="209"/>
        <end position="235"/>
    </location>
</feature>
<dbReference type="Gene3D" id="2.70.98.70">
    <property type="match status" value="1"/>
</dbReference>
<feature type="transmembrane region" description="Helical" evidence="2">
    <location>
        <begin position="474"/>
        <end position="493"/>
    </location>
</feature>
<comment type="subcellular location">
    <subcellularLocation>
        <location evidence="1">Cell envelope</location>
    </subcellularLocation>
</comment>
<evidence type="ECO:0000256" key="1">
    <source>
        <dbReference type="ARBA" id="ARBA00004196"/>
    </source>
</evidence>
<evidence type="ECO:0000259" key="4">
    <source>
        <dbReference type="Pfam" id="PF07940"/>
    </source>
</evidence>
<gene>
    <name evidence="6" type="ORF">ACFQ4M_04880</name>
</gene>
<evidence type="ECO:0000259" key="5">
    <source>
        <dbReference type="Pfam" id="PF16332"/>
    </source>
</evidence>
<feature type="domain" description="VanZ-like" evidence="3">
    <location>
        <begin position="31"/>
        <end position="141"/>
    </location>
</feature>
<dbReference type="InterPro" id="IPR006976">
    <property type="entry name" value="VanZ-like"/>
</dbReference>
<name>A0ABW3WDA5_9RHOO</name>
<dbReference type="Pfam" id="PF16332">
    <property type="entry name" value="DUF4962"/>
    <property type="match status" value="1"/>
</dbReference>
<dbReference type="PANTHER" id="PTHR28008:SF1">
    <property type="entry name" value="DOMAIN PROTEIN, PUTATIVE (AFU_ORTHOLOGUE AFUA_3G10980)-RELATED"/>
    <property type="match status" value="1"/>
</dbReference>
<protein>
    <submittedName>
        <fullName evidence="6">VanZ family protein</fullName>
    </submittedName>
</protein>
<feature type="transmembrane region" description="Helical" evidence="2">
    <location>
        <begin position="91"/>
        <end position="113"/>
    </location>
</feature>
<feature type="transmembrane region" description="Helical" evidence="2">
    <location>
        <begin position="424"/>
        <end position="442"/>
    </location>
</feature>
<evidence type="ECO:0000256" key="2">
    <source>
        <dbReference type="SAM" id="Phobius"/>
    </source>
</evidence>
<dbReference type="Proteomes" id="UP001597158">
    <property type="component" value="Unassembled WGS sequence"/>
</dbReference>
<feature type="transmembrane region" description="Helical" evidence="2">
    <location>
        <begin position="391"/>
        <end position="412"/>
    </location>
</feature>
<keyword evidence="2" id="KW-1133">Transmembrane helix</keyword>
<feature type="transmembrane region" description="Helical" evidence="2">
    <location>
        <begin position="62"/>
        <end position="82"/>
    </location>
</feature>
<evidence type="ECO:0000313" key="7">
    <source>
        <dbReference type="Proteomes" id="UP001597158"/>
    </source>
</evidence>
<feature type="transmembrane region" description="Helical" evidence="2">
    <location>
        <begin position="312"/>
        <end position="333"/>
    </location>
</feature>
<evidence type="ECO:0000259" key="3">
    <source>
        <dbReference type="Pfam" id="PF04892"/>
    </source>
</evidence>
<feature type="transmembrane region" description="Helical" evidence="2">
    <location>
        <begin position="274"/>
        <end position="292"/>
    </location>
</feature>
<feature type="transmembrane region" description="Helical" evidence="2">
    <location>
        <begin position="247"/>
        <end position="268"/>
    </location>
</feature>
<feature type="transmembrane region" description="Helical" evidence="2">
    <location>
        <begin position="154"/>
        <end position="175"/>
    </location>
</feature>
<dbReference type="Pfam" id="PF07940">
    <property type="entry name" value="Hepar_II_III_C"/>
    <property type="match status" value="1"/>
</dbReference>
<proteinExistence type="predicted"/>
<comment type="caution">
    <text evidence="6">The sequence shown here is derived from an EMBL/GenBank/DDBJ whole genome shotgun (WGS) entry which is preliminary data.</text>
</comment>
<dbReference type="InterPro" id="IPR032518">
    <property type="entry name" value="HepII_N"/>
</dbReference>